<dbReference type="GO" id="GO:0005945">
    <property type="term" value="C:6-phosphofructokinase complex"/>
    <property type="evidence" value="ECO:0007669"/>
    <property type="project" value="TreeGrafter"/>
</dbReference>
<dbReference type="GO" id="GO:0006002">
    <property type="term" value="P:fructose 6-phosphate metabolic process"/>
    <property type="evidence" value="ECO:0007669"/>
    <property type="project" value="TreeGrafter"/>
</dbReference>
<dbReference type="GeneID" id="73466924"/>
<feature type="domain" description="Phosphofructokinase" evidence="3">
    <location>
        <begin position="8"/>
        <end position="92"/>
    </location>
</feature>
<evidence type="ECO:0000259" key="3">
    <source>
        <dbReference type="Pfam" id="PF00365"/>
    </source>
</evidence>
<sequence>IHLDQLEMDINHLKEAFAIEKGLTKSGKLLLKSSNASQVLTPRVLADIINAESGGEFDTKTAIPGHVQQGGLPSPIDRTRADRFAIKAVQFIEENADVIGSMRYATSFENDDKKIIKTAAVLGIKSSHLKFTSIRQLYDFETELGRRMPKKVFWSKTRDVADQLVGRTKKVD</sequence>
<reference evidence="4 5" key="1">
    <citation type="journal article" date="2021" name="DNA Res.">
        <title>Genome analysis of Candida subhashii reveals its hybrid nature and dual mitochondrial genome conformations.</title>
        <authorList>
            <person name="Mixao V."/>
            <person name="Hegedusova E."/>
            <person name="Saus E."/>
            <person name="Pryszcz L.P."/>
            <person name="Cillingova A."/>
            <person name="Nosek J."/>
            <person name="Gabaldon T."/>
        </authorList>
    </citation>
    <scope>NUCLEOTIDE SEQUENCE [LARGE SCALE GENOMIC DNA]</scope>
    <source>
        <strain evidence="4 5">CBS 10753</strain>
    </source>
</reference>
<dbReference type="OrthoDB" id="537915at2759"/>
<dbReference type="InterPro" id="IPR000023">
    <property type="entry name" value="Phosphofructokinase_dom"/>
</dbReference>
<keyword evidence="1" id="KW-0021">Allosteric enzyme</keyword>
<dbReference type="GO" id="GO:0070095">
    <property type="term" value="F:fructose-6-phosphate binding"/>
    <property type="evidence" value="ECO:0007669"/>
    <property type="project" value="TreeGrafter"/>
</dbReference>
<evidence type="ECO:0000313" key="5">
    <source>
        <dbReference type="Proteomes" id="UP000694255"/>
    </source>
</evidence>
<evidence type="ECO:0000256" key="1">
    <source>
        <dbReference type="ARBA" id="ARBA00022533"/>
    </source>
</evidence>
<dbReference type="InterPro" id="IPR015912">
    <property type="entry name" value="Phosphofructokinase_CS"/>
</dbReference>
<keyword evidence="5" id="KW-1185">Reference proteome</keyword>
<dbReference type="GO" id="GO:0003872">
    <property type="term" value="F:6-phosphofructokinase activity"/>
    <property type="evidence" value="ECO:0007669"/>
    <property type="project" value="UniProtKB-EC"/>
</dbReference>
<feature type="non-terminal residue" evidence="4">
    <location>
        <position position="1"/>
    </location>
</feature>
<protein>
    <submittedName>
        <fullName evidence="4">PFK2</fullName>
    </submittedName>
</protein>
<accession>A0A8J5UMY0</accession>
<dbReference type="GO" id="GO:0042802">
    <property type="term" value="F:identical protein binding"/>
    <property type="evidence" value="ECO:0007669"/>
    <property type="project" value="TreeGrafter"/>
</dbReference>
<dbReference type="AlphaFoldDB" id="A0A8J5UMY0"/>
<proteinExistence type="predicted"/>
<name>A0A8J5UMY0_9ASCO</name>
<organism evidence="4 5">
    <name type="scientific">[Candida] subhashii</name>
    <dbReference type="NCBI Taxonomy" id="561895"/>
    <lineage>
        <taxon>Eukaryota</taxon>
        <taxon>Fungi</taxon>
        <taxon>Dikarya</taxon>
        <taxon>Ascomycota</taxon>
        <taxon>Saccharomycotina</taxon>
        <taxon>Pichiomycetes</taxon>
        <taxon>Debaryomycetaceae</taxon>
        <taxon>Spathaspora</taxon>
    </lineage>
</organism>
<dbReference type="PANTHER" id="PTHR13697">
    <property type="entry name" value="PHOSPHOFRUCTOKINASE"/>
    <property type="match status" value="1"/>
</dbReference>
<dbReference type="GO" id="GO:0061621">
    <property type="term" value="P:canonical glycolysis"/>
    <property type="evidence" value="ECO:0007669"/>
    <property type="project" value="TreeGrafter"/>
</dbReference>
<comment type="catalytic activity">
    <reaction evidence="2">
        <text>beta-D-fructose 6-phosphate + ATP = beta-D-fructose 1,6-bisphosphate + ADP + H(+)</text>
        <dbReference type="Rhea" id="RHEA:16109"/>
        <dbReference type="ChEBI" id="CHEBI:15378"/>
        <dbReference type="ChEBI" id="CHEBI:30616"/>
        <dbReference type="ChEBI" id="CHEBI:32966"/>
        <dbReference type="ChEBI" id="CHEBI:57634"/>
        <dbReference type="ChEBI" id="CHEBI:456216"/>
        <dbReference type="EC" id="2.7.1.11"/>
    </reaction>
</comment>
<dbReference type="PROSITE" id="PS00433">
    <property type="entry name" value="PHOSPHOFRUCTOKINASE"/>
    <property type="match status" value="1"/>
</dbReference>
<dbReference type="RefSeq" id="XP_049266561.1">
    <property type="nucleotide sequence ID" value="XM_049404802.1"/>
</dbReference>
<dbReference type="GO" id="GO:0030388">
    <property type="term" value="P:fructose 1,6-bisphosphate metabolic process"/>
    <property type="evidence" value="ECO:0007669"/>
    <property type="project" value="TreeGrafter"/>
</dbReference>
<evidence type="ECO:0000313" key="4">
    <source>
        <dbReference type="EMBL" id="KAG7666333.1"/>
    </source>
</evidence>
<dbReference type="PANTHER" id="PTHR13697:SF4">
    <property type="entry name" value="ATP-DEPENDENT 6-PHOSPHOFRUCTOKINASE"/>
    <property type="match status" value="1"/>
</dbReference>
<dbReference type="GO" id="GO:0048029">
    <property type="term" value="F:monosaccharide binding"/>
    <property type="evidence" value="ECO:0007669"/>
    <property type="project" value="TreeGrafter"/>
</dbReference>
<dbReference type="GO" id="GO:0016208">
    <property type="term" value="F:AMP binding"/>
    <property type="evidence" value="ECO:0007669"/>
    <property type="project" value="TreeGrafter"/>
</dbReference>
<dbReference type="Pfam" id="PF00365">
    <property type="entry name" value="PFK"/>
    <property type="match status" value="1"/>
</dbReference>
<comment type="caution">
    <text evidence="4">The sequence shown here is derived from an EMBL/GenBank/DDBJ whole genome shotgun (WGS) entry which is preliminary data.</text>
</comment>
<dbReference type="EMBL" id="JAGSYN010000011">
    <property type="protein sequence ID" value="KAG7666333.1"/>
    <property type="molecule type" value="Genomic_DNA"/>
</dbReference>
<dbReference type="GO" id="GO:0005524">
    <property type="term" value="F:ATP binding"/>
    <property type="evidence" value="ECO:0007669"/>
    <property type="project" value="TreeGrafter"/>
</dbReference>
<gene>
    <name evidence="4" type="ORF">J8A68_000123</name>
</gene>
<dbReference type="Proteomes" id="UP000694255">
    <property type="component" value="Unassembled WGS sequence"/>
</dbReference>
<dbReference type="GO" id="GO:0005739">
    <property type="term" value="C:mitochondrion"/>
    <property type="evidence" value="ECO:0007669"/>
    <property type="project" value="TreeGrafter"/>
</dbReference>
<evidence type="ECO:0000256" key="2">
    <source>
        <dbReference type="ARBA" id="ARBA00048070"/>
    </source>
</evidence>